<dbReference type="SUPFAM" id="SSF48371">
    <property type="entry name" value="ARM repeat"/>
    <property type="match status" value="1"/>
</dbReference>
<evidence type="ECO:0008006" key="3">
    <source>
        <dbReference type="Google" id="ProtNLM"/>
    </source>
</evidence>
<dbReference type="AlphaFoldDB" id="A0A512AZH8"/>
<evidence type="ECO:0000313" key="2">
    <source>
        <dbReference type="Proteomes" id="UP000321532"/>
    </source>
</evidence>
<keyword evidence="2" id="KW-1185">Reference proteome</keyword>
<sequence>MDEKLEKLMAGFLAQNQTEAEKAEMEAAISAGELDLDKVNELTQFSNRLAAVPLPEPIESLRSNFYQMLAEEKRKEKSGLKVPPWLSKVLDRIRQEFTLGQLAYSFLILALGVTLGLQFSRKQSADDEKLVALTTEMQQMKKMMMLTLLEQPSATDRLKAVNLTSDMEQADDKVIKSLLQTLNTDPSVNVRLAAIEALYQHADNPVAREGLVSAITKQDSPLVQLALADVVVAMQDKNAVKQLKQLLEQEDLNEAVKVKVKESIQVLI</sequence>
<dbReference type="RefSeq" id="WP_146898184.1">
    <property type="nucleotide sequence ID" value="NZ_BJYS01000018.1"/>
</dbReference>
<dbReference type="Proteomes" id="UP000321532">
    <property type="component" value="Unassembled WGS sequence"/>
</dbReference>
<proteinExistence type="predicted"/>
<dbReference type="OrthoDB" id="978644at2"/>
<comment type="caution">
    <text evidence="1">The sequence shown here is derived from an EMBL/GenBank/DDBJ whole genome shotgun (WGS) entry which is preliminary data.</text>
</comment>
<dbReference type="InterPro" id="IPR016024">
    <property type="entry name" value="ARM-type_fold"/>
</dbReference>
<dbReference type="EMBL" id="BJYS01000018">
    <property type="protein sequence ID" value="GEO04927.1"/>
    <property type="molecule type" value="Genomic_DNA"/>
</dbReference>
<organism evidence="1 2">
    <name type="scientific">Adhaeribacter aerolatus</name>
    <dbReference type="NCBI Taxonomy" id="670289"/>
    <lineage>
        <taxon>Bacteria</taxon>
        <taxon>Pseudomonadati</taxon>
        <taxon>Bacteroidota</taxon>
        <taxon>Cytophagia</taxon>
        <taxon>Cytophagales</taxon>
        <taxon>Hymenobacteraceae</taxon>
        <taxon>Adhaeribacter</taxon>
    </lineage>
</organism>
<dbReference type="InterPro" id="IPR011989">
    <property type="entry name" value="ARM-like"/>
</dbReference>
<protein>
    <recommendedName>
        <fullName evidence="3">HEAT repeat domain-containing protein</fullName>
    </recommendedName>
</protein>
<reference evidence="1 2" key="1">
    <citation type="submission" date="2019-07" db="EMBL/GenBank/DDBJ databases">
        <title>Whole genome shotgun sequence of Adhaeribacter aerolatus NBRC 106133.</title>
        <authorList>
            <person name="Hosoyama A."/>
            <person name="Uohara A."/>
            <person name="Ohji S."/>
            <person name="Ichikawa N."/>
        </authorList>
    </citation>
    <scope>NUCLEOTIDE SEQUENCE [LARGE SCALE GENOMIC DNA]</scope>
    <source>
        <strain evidence="1 2">NBRC 106133</strain>
    </source>
</reference>
<accession>A0A512AZH8</accession>
<dbReference type="Gene3D" id="1.25.10.10">
    <property type="entry name" value="Leucine-rich Repeat Variant"/>
    <property type="match status" value="1"/>
</dbReference>
<gene>
    <name evidence="1" type="ORF">AAE02nite_25910</name>
</gene>
<evidence type="ECO:0000313" key="1">
    <source>
        <dbReference type="EMBL" id="GEO04927.1"/>
    </source>
</evidence>
<name>A0A512AZH8_9BACT</name>